<dbReference type="Gene3D" id="1.25.40.10">
    <property type="entry name" value="Tetratricopeptide repeat domain"/>
    <property type="match status" value="1"/>
</dbReference>
<keyword evidence="3" id="KW-1185">Reference proteome</keyword>
<name>A0A2I0J876_PUNGR</name>
<dbReference type="GO" id="GO:0003723">
    <property type="term" value="F:RNA binding"/>
    <property type="evidence" value="ECO:0007669"/>
    <property type="project" value="InterPro"/>
</dbReference>
<dbReference type="GO" id="GO:0009451">
    <property type="term" value="P:RNA modification"/>
    <property type="evidence" value="ECO:0007669"/>
    <property type="project" value="InterPro"/>
</dbReference>
<dbReference type="InterPro" id="IPR002885">
    <property type="entry name" value="PPR_rpt"/>
</dbReference>
<evidence type="ECO:0000256" key="1">
    <source>
        <dbReference type="ARBA" id="ARBA00022737"/>
    </source>
</evidence>
<keyword evidence="1" id="KW-0677">Repeat</keyword>
<accession>A0A2I0J876</accession>
<dbReference type="Pfam" id="PF20431">
    <property type="entry name" value="E_motif"/>
    <property type="match status" value="1"/>
</dbReference>
<protein>
    <recommendedName>
        <fullName evidence="4">Pentatricopeptide repeat-containing protein</fullName>
    </recommendedName>
</protein>
<dbReference type="InterPro" id="IPR046848">
    <property type="entry name" value="E_motif"/>
</dbReference>
<dbReference type="PANTHER" id="PTHR47926">
    <property type="entry name" value="PENTATRICOPEPTIDE REPEAT-CONTAINING PROTEIN"/>
    <property type="match status" value="1"/>
</dbReference>
<dbReference type="InterPro" id="IPR046960">
    <property type="entry name" value="PPR_At4g14850-like_plant"/>
</dbReference>
<dbReference type="PANTHER" id="PTHR47926:SF395">
    <property type="entry name" value="TETRATRICOPEPTIDE-LIKE HELICAL DOMAIN, DYW DOMAIN PROTEIN-RELATED"/>
    <property type="match status" value="1"/>
</dbReference>
<organism evidence="2 3">
    <name type="scientific">Punica granatum</name>
    <name type="common">Pomegranate</name>
    <dbReference type="NCBI Taxonomy" id="22663"/>
    <lineage>
        <taxon>Eukaryota</taxon>
        <taxon>Viridiplantae</taxon>
        <taxon>Streptophyta</taxon>
        <taxon>Embryophyta</taxon>
        <taxon>Tracheophyta</taxon>
        <taxon>Spermatophyta</taxon>
        <taxon>Magnoliopsida</taxon>
        <taxon>eudicotyledons</taxon>
        <taxon>Gunneridae</taxon>
        <taxon>Pentapetalae</taxon>
        <taxon>rosids</taxon>
        <taxon>malvids</taxon>
        <taxon>Myrtales</taxon>
        <taxon>Lythraceae</taxon>
        <taxon>Punica</taxon>
    </lineage>
</organism>
<dbReference type="InterPro" id="IPR011990">
    <property type="entry name" value="TPR-like_helical_dom_sf"/>
</dbReference>
<dbReference type="NCBIfam" id="TIGR00756">
    <property type="entry name" value="PPR"/>
    <property type="match status" value="1"/>
</dbReference>
<sequence>MINEQKIRPTHERYGCMVDLFGRAGLFREALEVIETMLVMPNVVIWGSLMSACQVHGEMELGEFAAKQVLQARPQSQWGAMLLPNINMEEKRWQDVERMRNLMRKRRTWKERDQIRGKLEQVVEELKQLGYCPSVNSVLKEEERERREGVLWHRRSWLLLTAC</sequence>
<proteinExistence type="predicted"/>
<gene>
    <name evidence="2" type="ORF">CRG98_027188</name>
</gene>
<evidence type="ECO:0000313" key="2">
    <source>
        <dbReference type="EMBL" id="PKI52435.1"/>
    </source>
</evidence>
<dbReference type="STRING" id="22663.A0A2I0J876"/>
<evidence type="ECO:0000313" key="3">
    <source>
        <dbReference type="Proteomes" id="UP000233551"/>
    </source>
</evidence>
<reference evidence="2 3" key="1">
    <citation type="submission" date="2017-11" db="EMBL/GenBank/DDBJ databases">
        <title>De-novo sequencing of pomegranate (Punica granatum L.) genome.</title>
        <authorList>
            <person name="Akparov Z."/>
            <person name="Amiraslanov A."/>
            <person name="Hajiyeva S."/>
            <person name="Abbasov M."/>
            <person name="Kaur K."/>
            <person name="Hamwieh A."/>
            <person name="Solovyev V."/>
            <person name="Salamov A."/>
            <person name="Braich B."/>
            <person name="Kosarev P."/>
            <person name="Mahmoud A."/>
            <person name="Hajiyev E."/>
            <person name="Babayeva S."/>
            <person name="Izzatullayeva V."/>
            <person name="Mammadov A."/>
            <person name="Mammadov A."/>
            <person name="Sharifova S."/>
            <person name="Ojaghi J."/>
            <person name="Eynullazada K."/>
            <person name="Bayramov B."/>
            <person name="Abdulazimova A."/>
            <person name="Shahmuradov I."/>
        </authorList>
    </citation>
    <scope>NUCLEOTIDE SEQUENCE [LARGE SCALE GENOMIC DNA]</scope>
    <source>
        <strain evidence="3">cv. AG2017</strain>
        <tissue evidence="2">Leaf</tissue>
    </source>
</reference>
<dbReference type="Proteomes" id="UP000233551">
    <property type="component" value="Unassembled WGS sequence"/>
</dbReference>
<evidence type="ECO:0008006" key="4">
    <source>
        <dbReference type="Google" id="ProtNLM"/>
    </source>
</evidence>
<comment type="caution">
    <text evidence="2">The sequence shown here is derived from an EMBL/GenBank/DDBJ whole genome shotgun (WGS) entry which is preliminary data.</text>
</comment>
<dbReference type="EMBL" id="PGOL01001934">
    <property type="protein sequence ID" value="PKI52435.1"/>
    <property type="molecule type" value="Genomic_DNA"/>
</dbReference>
<dbReference type="AlphaFoldDB" id="A0A2I0J876"/>